<feature type="coiled-coil region" evidence="1">
    <location>
        <begin position="299"/>
        <end position="326"/>
    </location>
</feature>
<dbReference type="AlphaFoldDB" id="A0A368NKH3"/>
<dbReference type="InterPro" id="IPR052336">
    <property type="entry name" value="MlaD_Phospholipid_Transporter"/>
</dbReference>
<keyword evidence="2" id="KW-1133">Transmembrane helix</keyword>
<comment type="caution">
    <text evidence="4">The sequence shown here is derived from an EMBL/GenBank/DDBJ whole genome shotgun (WGS) entry which is preliminary data.</text>
</comment>
<feature type="coiled-coil region" evidence="1">
    <location>
        <begin position="177"/>
        <end position="224"/>
    </location>
</feature>
<evidence type="ECO:0000256" key="2">
    <source>
        <dbReference type="SAM" id="Phobius"/>
    </source>
</evidence>
<dbReference type="OrthoDB" id="9806984at2"/>
<keyword evidence="2" id="KW-0472">Membrane</keyword>
<evidence type="ECO:0000313" key="4">
    <source>
        <dbReference type="EMBL" id="RCU51107.1"/>
    </source>
</evidence>
<keyword evidence="5" id="KW-1185">Reference proteome</keyword>
<evidence type="ECO:0000259" key="3">
    <source>
        <dbReference type="Pfam" id="PF02470"/>
    </source>
</evidence>
<evidence type="ECO:0000256" key="1">
    <source>
        <dbReference type="SAM" id="Coils"/>
    </source>
</evidence>
<reference evidence="4 5" key="1">
    <citation type="submission" date="2018-07" db="EMBL/GenBank/DDBJ databases">
        <title>Corallincola holothuriorum sp. nov., a new facultative anaerobe isolated from sea cucumber Apostichopus japonicus.</title>
        <authorList>
            <person name="Xia H."/>
        </authorList>
    </citation>
    <scope>NUCLEOTIDE SEQUENCE [LARGE SCALE GENOMIC DNA]</scope>
    <source>
        <strain evidence="4 5">C4</strain>
    </source>
</reference>
<dbReference type="Proteomes" id="UP000252558">
    <property type="component" value="Unassembled WGS sequence"/>
</dbReference>
<feature type="domain" description="Mce/MlaD" evidence="3">
    <location>
        <begin position="40"/>
        <end position="132"/>
    </location>
</feature>
<organism evidence="4 5">
    <name type="scientific">Corallincola holothuriorum</name>
    <dbReference type="NCBI Taxonomy" id="2282215"/>
    <lineage>
        <taxon>Bacteria</taxon>
        <taxon>Pseudomonadati</taxon>
        <taxon>Pseudomonadota</taxon>
        <taxon>Gammaproteobacteria</taxon>
        <taxon>Alteromonadales</taxon>
        <taxon>Psychromonadaceae</taxon>
        <taxon>Corallincola</taxon>
    </lineage>
</organism>
<dbReference type="Pfam" id="PF02470">
    <property type="entry name" value="MlaD"/>
    <property type="match status" value="1"/>
</dbReference>
<sequence length="334" mass="36589">MGHNATAARIGIFVIFAATLMVIGIIMFSSDQFFSKHDRYVTVFRGSVQGLAKGSPVSFQGVKIGEVVDVRIHYSAKNSELLVPVVMDVSAELLDNFFEGVAPKDMERANRGIRAKLVTQSMVTGRLMVQIDYEPEQQGELHPTDLNYPQIPTVPSDLELVRQALSSTLSKVAKMPLDEIANNLNELLGQVKRITESPKFNRGVDSLEEASVQLNALLTRLNQDLPALSQQMQVTLGDFQQTAKNVSHLSQSAEALVDTSAQTIAQGNETLAKIDQTLAQAEATLLTYQQLADHDSQLKVSAEQSLNNLNATLKSARSLLDTLQRRPEAVVFGK</sequence>
<dbReference type="InterPro" id="IPR003399">
    <property type="entry name" value="Mce/MlaD"/>
</dbReference>
<gene>
    <name evidence="4" type="ORF">DU002_07275</name>
</gene>
<dbReference type="PANTHER" id="PTHR33371">
    <property type="entry name" value="INTERMEMBRANE PHOSPHOLIPID TRANSPORT SYSTEM BINDING PROTEIN MLAD-RELATED"/>
    <property type="match status" value="1"/>
</dbReference>
<name>A0A368NKH3_9GAMM</name>
<feature type="transmembrane region" description="Helical" evidence="2">
    <location>
        <begin position="6"/>
        <end position="29"/>
    </location>
</feature>
<evidence type="ECO:0000313" key="5">
    <source>
        <dbReference type="Proteomes" id="UP000252558"/>
    </source>
</evidence>
<dbReference type="RefSeq" id="WP_114337703.1">
    <property type="nucleotide sequence ID" value="NZ_QPID01000003.1"/>
</dbReference>
<keyword evidence="2" id="KW-0812">Transmembrane</keyword>
<dbReference type="EMBL" id="QPID01000003">
    <property type="protein sequence ID" value="RCU51107.1"/>
    <property type="molecule type" value="Genomic_DNA"/>
</dbReference>
<accession>A0A368NKH3</accession>
<dbReference type="PANTHER" id="PTHR33371:SF4">
    <property type="entry name" value="INTERMEMBRANE PHOSPHOLIPID TRANSPORT SYSTEM BINDING PROTEIN MLAD"/>
    <property type="match status" value="1"/>
</dbReference>
<proteinExistence type="predicted"/>
<keyword evidence="1" id="KW-0175">Coiled coil</keyword>
<protein>
    <submittedName>
        <fullName evidence="4">MCE family protein</fullName>
    </submittedName>
</protein>